<sequence length="102" mass="11347">MARLLTPTIGHVGNVVTGNGKALLWYRGEPMEKVWVLILSSDRMGDKCRNFSGRGRQGMVAVIALRCYAPRPFYNALFNDAVRGTGGRPRVTLDIRIKSLKN</sequence>
<gene>
    <name evidence="1" type="ORF">BECKSD772E_GA0070983_12652</name>
</gene>
<reference evidence="1" key="1">
    <citation type="submission" date="2019-02" db="EMBL/GenBank/DDBJ databases">
        <authorList>
            <person name="Gruber-Vodicka R. H."/>
            <person name="Seah K. B. B."/>
        </authorList>
    </citation>
    <scope>NUCLEOTIDE SEQUENCE</scope>
    <source>
        <strain evidence="1">BECK_S1320</strain>
    </source>
</reference>
<dbReference type="AlphaFoldDB" id="A0A450Z856"/>
<evidence type="ECO:0000313" key="1">
    <source>
        <dbReference type="EMBL" id="VFK49868.1"/>
    </source>
</evidence>
<organism evidence="1">
    <name type="scientific">Candidatus Kentrum sp. SD</name>
    <dbReference type="NCBI Taxonomy" id="2126332"/>
    <lineage>
        <taxon>Bacteria</taxon>
        <taxon>Pseudomonadati</taxon>
        <taxon>Pseudomonadota</taxon>
        <taxon>Gammaproteobacteria</taxon>
        <taxon>Candidatus Kentrum</taxon>
    </lineage>
</organism>
<accession>A0A450Z856</accession>
<name>A0A450Z856_9GAMM</name>
<proteinExistence type="predicted"/>
<dbReference type="EMBL" id="CAADFU010000265">
    <property type="protein sequence ID" value="VFK49868.1"/>
    <property type="molecule type" value="Genomic_DNA"/>
</dbReference>
<protein>
    <submittedName>
        <fullName evidence="1">Uncharacterized protein</fullName>
    </submittedName>
</protein>